<sequence>MTGTVWKYELTTAVSRIEMPTGAVVLDVDEQYGAVAMWAWVNPAAELVTRVFHIVGTGTPIPDGATTFHGTALTAGGALVFHIFEEA</sequence>
<gene>
    <name evidence="2" type="ORF">CLV43_114282</name>
</gene>
<protein>
    <recommendedName>
        <fullName evidence="1">DUF7352 domain-containing protein</fullName>
    </recommendedName>
</protein>
<comment type="caution">
    <text evidence="2">The sequence shown here is derived from an EMBL/GenBank/DDBJ whole genome shotgun (WGS) entry which is preliminary data.</text>
</comment>
<organism evidence="2 3">
    <name type="scientific">Umezawaea tangerina</name>
    <dbReference type="NCBI Taxonomy" id="84725"/>
    <lineage>
        <taxon>Bacteria</taxon>
        <taxon>Bacillati</taxon>
        <taxon>Actinomycetota</taxon>
        <taxon>Actinomycetes</taxon>
        <taxon>Pseudonocardiales</taxon>
        <taxon>Pseudonocardiaceae</taxon>
        <taxon>Umezawaea</taxon>
    </lineage>
</organism>
<evidence type="ECO:0000313" key="3">
    <source>
        <dbReference type="Proteomes" id="UP000239494"/>
    </source>
</evidence>
<evidence type="ECO:0000259" key="1">
    <source>
        <dbReference type="Pfam" id="PF24043"/>
    </source>
</evidence>
<dbReference type="RefSeq" id="WP_106193899.1">
    <property type="nucleotide sequence ID" value="NZ_PVTF01000014.1"/>
</dbReference>
<evidence type="ECO:0000313" key="2">
    <source>
        <dbReference type="EMBL" id="PRY35364.1"/>
    </source>
</evidence>
<keyword evidence="3" id="KW-1185">Reference proteome</keyword>
<dbReference type="Proteomes" id="UP000239494">
    <property type="component" value="Unassembled WGS sequence"/>
</dbReference>
<dbReference type="InterPro" id="IPR055776">
    <property type="entry name" value="DUF7352"/>
</dbReference>
<name>A0A2T0SPM6_9PSEU</name>
<dbReference type="EMBL" id="PVTF01000014">
    <property type="protein sequence ID" value="PRY35364.1"/>
    <property type="molecule type" value="Genomic_DNA"/>
</dbReference>
<dbReference type="OrthoDB" id="3483425at2"/>
<accession>A0A2T0SPM6</accession>
<proteinExistence type="predicted"/>
<dbReference type="AlphaFoldDB" id="A0A2T0SPM6"/>
<feature type="domain" description="DUF7352" evidence="1">
    <location>
        <begin position="1"/>
        <end position="86"/>
    </location>
</feature>
<reference evidence="2 3" key="1">
    <citation type="submission" date="2018-03" db="EMBL/GenBank/DDBJ databases">
        <title>Genomic Encyclopedia of Archaeal and Bacterial Type Strains, Phase II (KMG-II): from individual species to whole genera.</title>
        <authorList>
            <person name="Goeker M."/>
        </authorList>
    </citation>
    <scope>NUCLEOTIDE SEQUENCE [LARGE SCALE GENOMIC DNA]</scope>
    <source>
        <strain evidence="2 3">DSM 44720</strain>
    </source>
</reference>
<dbReference type="Pfam" id="PF24043">
    <property type="entry name" value="DUF7352"/>
    <property type="match status" value="1"/>
</dbReference>